<reference evidence="1" key="2">
    <citation type="submission" date="2023-05" db="EMBL/GenBank/DDBJ databases">
        <authorList>
            <person name="Fouks B."/>
        </authorList>
    </citation>
    <scope>NUCLEOTIDE SEQUENCE</scope>
    <source>
        <strain evidence="1">Stay&amp;Tobe</strain>
        <tissue evidence="1">Testes</tissue>
    </source>
</reference>
<proteinExistence type="predicted"/>
<feature type="non-terminal residue" evidence="1">
    <location>
        <position position="1"/>
    </location>
</feature>
<gene>
    <name evidence="1" type="ORF">L9F63_019969</name>
</gene>
<keyword evidence="2" id="KW-1185">Reference proteome</keyword>
<evidence type="ECO:0000313" key="1">
    <source>
        <dbReference type="EMBL" id="KAJ9586388.1"/>
    </source>
</evidence>
<accession>A0AAD7ZV38</accession>
<protein>
    <submittedName>
        <fullName evidence="1">Uncharacterized protein</fullName>
    </submittedName>
</protein>
<reference evidence="1" key="1">
    <citation type="journal article" date="2023" name="IScience">
        <title>Live-bearing cockroach genome reveals convergent evolutionary mechanisms linked to viviparity in insects and beyond.</title>
        <authorList>
            <person name="Fouks B."/>
            <person name="Harrison M.C."/>
            <person name="Mikhailova A.A."/>
            <person name="Marchal E."/>
            <person name="English S."/>
            <person name="Carruthers M."/>
            <person name="Jennings E.C."/>
            <person name="Chiamaka E.L."/>
            <person name="Frigard R.A."/>
            <person name="Pippel M."/>
            <person name="Attardo G.M."/>
            <person name="Benoit J.B."/>
            <person name="Bornberg-Bauer E."/>
            <person name="Tobe S.S."/>
        </authorList>
    </citation>
    <scope>NUCLEOTIDE SEQUENCE</scope>
    <source>
        <strain evidence="1">Stay&amp;Tobe</strain>
    </source>
</reference>
<dbReference type="EMBL" id="JASPKZ010007167">
    <property type="protein sequence ID" value="KAJ9586388.1"/>
    <property type="molecule type" value="Genomic_DNA"/>
</dbReference>
<dbReference type="Proteomes" id="UP001233999">
    <property type="component" value="Unassembled WGS sequence"/>
</dbReference>
<dbReference type="AlphaFoldDB" id="A0AAD7ZV38"/>
<name>A0AAD7ZV38_DIPPU</name>
<organism evidence="1 2">
    <name type="scientific">Diploptera punctata</name>
    <name type="common">Pacific beetle cockroach</name>
    <dbReference type="NCBI Taxonomy" id="6984"/>
    <lineage>
        <taxon>Eukaryota</taxon>
        <taxon>Metazoa</taxon>
        <taxon>Ecdysozoa</taxon>
        <taxon>Arthropoda</taxon>
        <taxon>Hexapoda</taxon>
        <taxon>Insecta</taxon>
        <taxon>Pterygota</taxon>
        <taxon>Neoptera</taxon>
        <taxon>Polyneoptera</taxon>
        <taxon>Dictyoptera</taxon>
        <taxon>Blattodea</taxon>
        <taxon>Blaberoidea</taxon>
        <taxon>Blaberidae</taxon>
        <taxon>Diplopterinae</taxon>
        <taxon>Diploptera</taxon>
    </lineage>
</organism>
<comment type="caution">
    <text evidence="1">The sequence shown here is derived from an EMBL/GenBank/DDBJ whole genome shotgun (WGS) entry which is preliminary data.</text>
</comment>
<evidence type="ECO:0000313" key="2">
    <source>
        <dbReference type="Proteomes" id="UP001233999"/>
    </source>
</evidence>
<sequence length="77" mass="8681">MDSATKFLPREKDKLLISLDWQEDKKPIWIANKLTSYNTGTFKDGIIWAHRLGEMARIGASVVLHEPNLDVNDGVTA</sequence>